<accession>A0AAD1YSL8</accession>
<dbReference type="Proteomes" id="UP000834106">
    <property type="component" value="Chromosome 2"/>
</dbReference>
<evidence type="ECO:0000313" key="3">
    <source>
        <dbReference type="Proteomes" id="UP000834106"/>
    </source>
</evidence>
<dbReference type="PANTHER" id="PTHR37736">
    <property type="entry name" value="GLYCINE-RICH PROTEIN"/>
    <property type="match status" value="1"/>
</dbReference>
<reference evidence="2" key="1">
    <citation type="submission" date="2023-05" db="EMBL/GenBank/DDBJ databases">
        <authorList>
            <person name="Huff M."/>
        </authorList>
    </citation>
    <scope>NUCLEOTIDE SEQUENCE</scope>
</reference>
<dbReference type="EMBL" id="OU503037">
    <property type="protein sequence ID" value="CAI9756230.1"/>
    <property type="molecule type" value="Genomic_DNA"/>
</dbReference>
<dbReference type="AlphaFoldDB" id="A0AAD1YSL8"/>
<keyword evidence="3" id="KW-1185">Reference proteome</keyword>
<feature type="compositionally biased region" description="Polar residues" evidence="1">
    <location>
        <begin position="101"/>
        <end position="110"/>
    </location>
</feature>
<organism evidence="2 3">
    <name type="scientific">Fraxinus pennsylvanica</name>
    <dbReference type="NCBI Taxonomy" id="56036"/>
    <lineage>
        <taxon>Eukaryota</taxon>
        <taxon>Viridiplantae</taxon>
        <taxon>Streptophyta</taxon>
        <taxon>Embryophyta</taxon>
        <taxon>Tracheophyta</taxon>
        <taxon>Spermatophyta</taxon>
        <taxon>Magnoliopsida</taxon>
        <taxon>eudicotyledons</taxon>
        <taxon>Gunneridae</taxon>
        <taxon>Pentapetalae</taxon>
        <taxon>asterids</taxon>
        <taxon>lamiids</taxon>
        <taxon>Lamiales</taxon>
        <taxon>Oleaceae</taxon>
        <taxon>Oleeae</taxon>
        <taxon>Fraxinus</taxon>
    </lineage>
</organism>
<name>A0AAD1YSL8_9LAMI</name>
<feature type="compositionally biased region" description="Gly residues" evidence="1">
    <location>
        <begin position="87"/>
        <end position="100"/>
    </location>
</feature>
<feature type="region of interest" description="Disordered" evidence="1">
    <location>
        <begin position="77"/>
        <end position="113"/>
    </location>
</feature>
<proteinExistence type="predicted"/>
<evidence type="ECO:0000313" key="2">
    <source>
        <dbReference type="EMBL" id="CAI9756230.1"/>
    </source>
</evidence>
<protein>
    <submittedName>
        <fullName evidence="2">Uncharacterized protein</fullName>
    </submittedName>
</protein>
<gene>
    <name evidence="2" type="ORF">FPE_LOCUS3660</name>
</gene>
<evidence type="ECO:0000256" key="1">
    <source>
        <dbReference type="SAM" id="MobiDB-lite"/>
    </source>
</evidence>
<sequence>MKAPVEMVAAATGSYSSFQVPLHGSVAQLNVPVQVESSVAEYQQEESDLPAQIEVAAADSEFRQKSRALESKELQYHPRRSHQNYRGGRGGRVSGRGGYLNGQSQFYGQPSNYNSGNYNYRGSGGRGGNSNYHATIGYAGHVQAES</sequence>
<dbReference type="PANTHER" id="PTHR37736:SF1">
    <property type="entry name" value="GLYCINE-RICH PROTEIN"/>
    <property type="match status" value="1"/>
</dbReference>